<evidence type="ECO:0000256" key="7">
    <source>
        <dbReference type="HAMAP-Rule" id="MF_01147"/>
    </source>
</evidence>
<dbReference type="AlphaFoldDB" id="A0AAE3IQ89"/>
<keyword evidence="8" id="KW-0328">Glycosyltransferase</keyword>
<protein>
    <recommendedName>
        <fullName evidence="7">Phosphatidylglycerol--prolipoprotein diacylglyceryl transferase</fullName>
        <ecNumber evidence="7">2.5.1.145</ecNumber>
    </recommendedName>
</protein>
<keyword evidence="3 7" id="KW-0808">Transferase</keyword>
<evidence type="ECO:0000256" key="3">
    <source>
        <dbReference type="ARBA" id="ARBA00022679"/>
    </source>
</evidence>
<comment type="pathway">
    <text evidence="7">Protein modification; lipoprotein biosynthesis (diacylglyceryl transfer).</text>
</comment>
<feature type="transmembrane region" description="Helical" evidence="7">
    <location>
        <begin position="187"/>
        <end position="207"/>
    </location>
</feature>
<feature type="transmembrane region" description="Helical" evidence="7">
    <location>
        <begin position="149"/>
        <end position="167"/>
    </location>
</feature>
<evidence type="ECO:0000313" key="8">
    <source>
        <dbReference type="EMBL" id="MCU7695405.1"/>
    </source>
</evidence>
<name>A0AAE3IQ89_9BACT</name>
<dbReference type="GO" id="GO:0005886">
    <property type="term" value="C:plasma membrane"/>
    <property type="evidence" value="ECO:0007669"/>
    <property type="project" value="UniProtKB-SubCell"/>
</dbReference>
<reference evidence="8" key="1">
    <citation type="submission" date="2022-10" db="EMBL/GenBank/DDBJ databases">
        <authorList>
            <person name="Kim H.S."/>
            <person name="Kim J.-S."/>
            <person name="Suh M.K."/>
            <person name="Eom M.K."/>
            <person name="Lee J.-S."/>
        </authorList>
    </citation>
    <scope>NUCLEOTIDE SEQUENCE</scope>
    <source>
        <strain evidence="8">LIP-5</strain>
    </source>
</reference>
<dbReference type="EC" id="2.5.1.145" evidence="7"/>
<dbReference type="RefSeq" id="WP_263038893.1">
    <property type="nucleotide sequence ID" value="NZ_JAOTPL010000027.1"/>
</dbReference>
<organism evidence="8 9">
    <name type="scientific">Haoranjiania flava</name>
    <dbReference type="NCBI Taxonomy" id="1856322"/>
    <lineage>
        <taxon>Bacteria</taxon>
        <taxon>Pseudomonadati</taxon>
        <taxon>Bacteroidota</taxon>
        <taxon>Chitinophagia</taxon>
        <taxon>Chitinophagales</taxon>
        <taxon>Chitinophagaceae</taxon>
        <taxon>Haoranjiania</taxon>
    </lineage>
</organism>
<feature type="transmembrane region" description="Helical" evidence="7">
    <location>
        <begin position="72"/>
        <end position="91"/>
    </location>
</feature>
<dbReference type="Proteomes" id="UP001209317">
    <property type="component" value="Unassembled WGS sequence"/>
</dbReference>
<dbReference type="PANTHER" id="PTHR30589:SF0">
    <property type="entry name" value="PHOSPHATIDYLGLYCEROL--PROLIPOPROTEIN DIACYLGLYCERYL TRANSFERASE"/>
    <property type="match status" value="1"/>
</dbReference>
<keyword evidence="6 7" id="KW-0472">Membrane</keyword>
<dbReference type="PANTHER" id="PTHR30589">
    <property type="entry name" value="PROLIPOPROTEIN DIACYLGLYCERYL TRANSFERASE"/>
    <property type="match status" value="1"/>
</dbReference>
<evidence type="ECO:0000256" key="5">
    <source>
        <dbReference type="ARBA" id="ARBA00022989"/>
    </source>
</evidence>
<evidence type="ECO:0000256" key="4">
    <source>
        <dbReference type="ARBA" id="ARBA00022692"/>
    </source>
</evidence>
<sequence length="436" mass="49358">MYPNLYYFFKDVFHIDFRPLMVVNSFGFFVALAFIFGAWLLLKELKRKQELGYFTFTEKTVMVGSPAKTSDLITNFLIGFIFGYKILGVFFSNEGLQDPQAYIFSSQGNWLAGTGLGLLFLYFKWKEKNKVRLAKPEQRKIRIWPSDRVGDIVIIAAVAGFLGAKIFDNLEHWDTFIQDPVGNLFSASGLTFYGGLILAIIALWVYFRKNKMSFINVADAAAPALMLSYGLGRLGCQVSGDGDWGIINSAYISQPDGSVLRATPEQFNAAAETYKNVTEQFGIVGEIQHAAYALPSWLPDWMAAYTFPHNVNKEGIPLANCTWNDFCNYLPLPVFPTSFYEVLMCCLILFPLLWFLRKKIFTPGKLFGIYLIFNGVERFLIEKIRVNTKYDIFGWHPSQAELISLGMITAGVVLVLNARKWFKKAAPERISLSKKG</sequence>
<dbReference type="GO" id="GO:0042158">
    <property type="term" value="P:lipoprotein biosynthetic process"/>
    <property type="evidence" value="ECO:0007669"/>
    <property type="project" value="UniProtKB-UniRule"/>
</dbReference>
<dbReference type="Pfam" id="PF01790">
    <property type="entry name" value="LGT"/>
    <property type="match status" value="1"/>
</dbReference>
<evidence type="ECO:0000256" key="1">
    <source>
        <dbReference type="ARBA" id="ARBA00007150"/>
    </source>
</evidence>
<gene>
    <name evidence="7" type="primary">lgt</name>
    <name evidence="8" type="ORF">OD355_12840</name>
</gene>
<dbReference type="EMBL" id="JAOTPL010000027">
    <property type="protein sequence ID" value="MCU7695405.1"/>
    <property type="molecule type" value="Genomic_DNA"/>
</dbReference>
<keyword evidence="5 7" id="KW-1133">Transmembrane helix</keyword>
<evidence type="ECO:0000313" key="9">
    <source>
        <dbReference type="Proteomes" id="UP001209317"/>
    </source>
</evidence>
<keyword evidence="2 7" id="KW-1003">Cell membrane</keyword>
<accession>A0AAE3IQ89</accession>
<feature type="transmembrane region" description="Helical" evidence="7">
    <location>
        <begin position="20"/>
        <end position="42"/>
    </location>
</feature>
<comment type="function">
    <text evidence="7">Catalyzes the transfer of the diacylglyceryl group from phosphatidylglycerol to the sulfhydryl group of the N-terminal cysteine of a prolipoprotein, the first step in the formation of mature lipoproteins.</text>
</comment>
<keyword evidence="4 7" id="KW-0812">Transmembrane</keyword>
<keyword evidence="9" id="KW-1185">Reference proteome</keyword>
<dbReference type="HAMAP" id="MF_01147">
    <property type="entry name" value="Lgt"/>
    <property type="match status" value="1"/>
</dbReference>
<feature type="transmembrane region" description="Helical" evidence="7">
    <location>
        <begin position="401"/>
        <end position="419"/>
    </location>
</feature>
<proteinExistence type="inferred from homology"/>
<evidence type="ECO:0000256" key="6">
    <source>
        <dbReference type="ARBA" id="ARBA00023136"/>
    </source>
</evidence>
<dbReference type="InterPro" id="IPR001640">
    <property type="entry name" value="Lgt"/>
</dbReference>
<evidence type="ECO:0000256" key="2">
    <source>
        <dbReference type="ARBA" id="ARBA00022475"/>
    </source>
</evidence>
<comment type="similarity">
    <text evidence="1 7">Belongs to the Lgt family.</text>
</comment>
<dbReference type="GO" id="GO:0008961">
    <property type="term" value="F:phosphatidylglycerol-prolipoprotein diacylglyceryl transferase activity"/>
    <property type="evidence" value="ECO:0007669"/>
    <property type="project" value="UniProtKB-UniRule"/>
</dbReference>
<feature type="transmembrane region" description="Helical" evidence="7">
    <location>
        <begin position="338"/>
        <end position="356"/>
    </location>
</feature>
<feature type="transmembrane region" description="Helical" evidence="7">
    <location>
        <begin position="103"/>
        <end position="123"/>
    </location>
</feature>
<comment type="subcellular location">
    <subcellularLocation>
        <location evidence="7">Cell membrane</location>
        <topology evidence="7">Multi-pass membrane protein</topology>
    </subcellularLocation>
</comment>
<comment type="catalytic activity">
    <reaction evidence="7">
        <text>L-cysteinyl-[prolipoprotein] + a 1,2-diacyl-sn-glycero-3-phospho-(1'-sn-glycerol) = an S-1,2-diacyl-sn-glyceryl-L-cysteinyl-[prolipoprotein] + sn-glycerol 1-phosphate + H(+)</text>
        <dbReference type="Rhea" id="RHEA:56712"/>
        <dbReference type="Rhea" id="RHEA-COMP:14679"/>
        <dbReference type="Rhea" id="RHEA-COMP:14680"/>
        <dbReference type="ChEBI" id="CHEBI:15378"/>
        <dbReference type="ChEBI" id="CHEBI:29950"/>
        <dbReference type="ChEBI" id="CHEBI:57685"/>
        <dbReference type="ChEBI" id="CHEBI:64716"/>
        <dbReference type="ChEBI" id="CHEBI:140658"/>
        <dbReference type="EC" id="2.5.1.145"/>
    </reaction>
</comment>
<comment type="caution">
    <text evidence="8">The sequence shown here is derived from an EMBL/GenBank/DDBJ whole genome shotgun (WGS) entry which is preliminary data.</text>
</comment>
<feature type="binding site" evidence="7">
    <location>
        <position position="233"/>
    </location>
    <ligand>
        <name>a 1,2-diacyl-sn-glycero-3-phospho-(1'-sn-glycerol)</name>
        <dbReference type="ChEBI" id="CHEBI:64716"/>
    </ligand>
</feature>